<keyword evidence="2" id="KW-1185">Reference proteome</keyword>
<proteinExistence type="predicted"/>
<dbReference type="EMBL" id="UZAL01042958">
    <property type="protein sequence ID" value="VDP80680.1"/>
    <property type="molecule type" value="Genomic_DNA"/>
</dbReference>
<evidence type="ECO:0000313" key="2">
    <source>
        <dbReference type="Proteomes" id="UP000269396"/>
    </source>
</evidence>
<dbReference type="Proteomes" id="UP000269396">
    <property type="component" value="Unassembled WGS sequence"/>
</dbReference>
<sequence>MLKTIDAEAAVTLSSLAYVGVYGIEGLGHMGSPNRLIASKLSIVFCASLEATNHQCGLAVALNEKSLPPPPEFIKHREELWNKLKREYDGFVASQPRSPIQITLPDGTIVDGKAWETTPMEVAKDISSNSLVTDLFGVKSIMLSM</sequence>
<dbReference type="InterPro" id="IPR012675">
    <property type="entry name" value="Beta-grasp_dom_sf"/>
</dbReference>
<accession>A0A183PZI0</accession>
<reference evidence="1 2" key="1">
    <citation type="submission" date="2018-11" db="EMBL/GenBank/DDBJ databases">
        <authorList>
            <consortium name="Pathogen Informatics"/>
        </authorList>
    </citation>
    <scope>NUCLEOTIDE SEQUENCE [LARGE SCALE GENOMIC DNA]</scope>
    <source>
        <strain>Denwood</strain>
        <strain evidence="2">Zambia</strain>
    </source>
</reference>
<dbReference type="InterPro" id="IPR004095">
    <property type="entry name" value="TGS"/>
</dbReference>
<dbReference type="Pfam" id="PF02824">
    <property type="entry name" value="TGS"/>
    <property type="match status" value="1"/>
</dbReference>
<dbReference type="STRING" id="31246.A0A183PZI0"/>
<organism evidence="1 2">
    <name type="scientific">Schistosoma mattheei</name>
    <dbReference type="NCBI Taxonomy" id="31246"/>
    <lineage>
        <taxon>Eukaryota</taxon>
        <taxon>Metazoa</taxon>
        <taxon>Spiralia</taxon>
        <taxon>Lophotrochozoa</taxon>
        <taxon>Platyhelminthes</taxon>
        <taxon>Trematoda</taxon>
        <taxon>Digenea</taxon>
        <taxon>Strigeidida</taxon>
        <taxon>Schistosomatoidea</taxon>
        <taxon>Schistosomatidae</taxon>
        <taxon>Schistosoma</taxon>
    </lineage>
</organism>
<gene>
    <name evidence="1" type="ORF">SMTD_LOCUS19766</name>
</gene>
<dbReference type="Gene3D" id="3.10.20.30">
    <property type="match status" value="1"/>
</dbReference>
<dbReference type="AlphaFoldDB" id="A0A183PZI0"/>
<evidence type="ECO:0000313" key="1">
    <source>
        <dbReference type="EMBL" id="VDP80680.1"/>
    </source>
</evidence>
<name>A0A183PZI0_9TREM</name>
<protein>
    <submittedName>
        <fullName evidence="1">Uncharacterized protein</fullName>
    </submittedName>
</protein>